<keyword evidence="2" id="KW-0812">Transmembrane</keyword>
<keyword evidence="2" id="KW-0472">Membrane</keyword>
<reference evidence="3" key="1">
    <citation type="submission" date="2023-06" db="EMBL/GenBank/DDBJ databases">
        <authorList>
            <consortium name="Lawrence Berkeley National Laboratory"/>
            <person name="Ahrendt S."/>
            <person name="Sahu N."/>
            <person name="Indic B."/>
            <person name="Wong-Bajracharya J."/>
            <person name="Merenyi Z."/>
            <person name="Ke H.-M."/>
            <person name="Monk M."/>
            <person name="Kocsube S."/>
            <person name="Drula E."/>
            <person name="Lipzen A."/>
            <person name="Balint B."/>
            <person name="Henrissat B."/>
            <person name="Andreopoulos B."/>
            <person name="Martin F.M."/>
            <person name="Harder C.B."/>
            <person name="Rigling D."/>
            <person name="Ford K.L."/>
            <person name="Foster G.D."/>
            <person name="Pangilinan J."/>
            <person name="Papanicolaou A."/>
            <person name="Barry K."/>
            <person name="LaButti K."/>
            <person name="Viragh M."/>
            <person name="Koriabine M."/>
            <person name="Yan M."/>
            <person name="Riley R."/>
            <person name="Champramary S."/>
            <person name="Plett K.L."/>
            <person name="Tsai I.J."/>
            <person name="Slot J."/>
            <person name="Sipos G."/>
            <person name="Plett J."/>
            <person name="Nagy L.G."/>
            <person name="Grigoriev I.V."/>
        </authorList>
    </citation>
    <scope>NUCLEOTIDE SEQUENCE</scope>
    <source>
        <strain evidence="3">FPL87.14</strain>
    </source>
</reference>
<dbReference type="AlphaFoldDB" id="A0AA39IC74"/>
<accession>A0AA39IC74</accession>
<proteinExistence type="predicted"/>
<evidence type="ECO:0000313" key="4">
    <source>
        <dbReference type="Proteomes" id="UP001175226"/>
    </source>
</evidence>
<evidence type="ECO:0000256" key="1">
    <source>
        <dbReference type="SAM" id="MobiDB-lite"/>
    </source>
</evidence>
<comment type="caution">
    <text evidence="3">The sequence shown here is derived from an EMBL/GenBank/DDBJ whole genome shotgun (WGS) entry which is preliminary data.</text>
</comment>
<organism evidence="3 4">
    <name type="scientific">Armillaria borealis</name>
    <dbReference type="NCBI Taxonomy" id="47425"/>
    <lineage>
        <taxon>Eukaryota</taxon>
        <taxon>Fungi</taxon>
        <taxon>Dikarya</taxon>
        <taxon>Basidiomycota</taxon>
        <taxon>Agaricomycotina</taxon>
        <taxon>Agaricomycetes</taxon>
        <taxon>Agaricomycetidae</taxon>
        <taxon>Agaricales</taxon>
        <taxon>Marasmiineae</taxon>
        <taxon>Physalacriaceae</taxon>
        <taxon>Armillaria</taxon>
    </lineage>
</organism>
<protein>
    <submittedName>
        <fullName evidence="3">Uncharacterized protein</fullName>
    </submittedName>
</protein>
<evidence type="ECO:0000313" key="3">
    <source>
        <dbReference type="EMBL" id="KAK0421731.1"/>
    </source>
</evidence>
<keyword evidence="2" id="KW-1133">Transmembrane helix</keyword>
<feature type="region of interest" description="Disordered" evidence="1">
    <location>
        <begin position="679"/>
        <end position="699"/>
    </location>
</feature>
<dbReference type="EMBL" id="JAUEPT010000326">
    <property type="protein sequence ID" value="KAK0421731.1"/>
    <property type="molecule type" value="Genomic_DNA"/>
</dbReference>
<gene>
    <name evidence="3" type="ORF">EV421DRAFT_2026631</name>
</gene>
<sequence length="737" mass="82636">MSGINLCLKITQLTAAAGEMAPFPFIKGAAHCVVVVLEAIEAHHYSFLGLHTNETCRAPQRIEKICKNWLRPFVLRYLNGLLSKLNLEGKPHGIQRLLKAKKISDDISAYKERVQMAKEDFLIRTTTMTQLALSDVHNEVITGFSTLTGSVEASERNITSTIKDNIKEIRTLGARQSENMENLSTKLQGSRQRGLYKGSVWDIIPGDIHIIAPVTRSLTNYHVVRYQDSYCTVENSDTQKVIREYLTSADNRKEAIEFQDLQSVSEVLESYTSHIQYMLFSKDKELEPFYVNEHGKLVFGDLLCHTHYDLAPVKLFHVLEYGKYRILQSPNVRPSSESLHGQVNRWRSSSSSRRRDLLNPYEAIIFCHARYINGEISWTQTFNRHQLQPPQYQLLNSRSDSDYSLQYQNALYAPGSILTDPPSPLVPSTLVARVQPWSHEWKCNVSLTALGKEVVNLSFDNVSVSIGLSWDEVSKCATIGIRTCSGDEIVKSWIAQTSKLYSCLRSREYGHDLGVYIIEDVEFYIQIVPKDGDRYGPCHICNAKDRYHQALSLSVTAPVIDYRTNTIESFPVVSCSRLCGMKSLEEGDIFTVKVISSEFHARWGRLLDPTVHLTGIPELNAEHGFDPARDGADVCEYFGWPLVEILNSSTGEWILNGTISGSASVISDNPDQILSEECDSASGDTDVTSGGTEEAQAEAPTKTEIIPVVQHDISTQALIIIFIAIGIQIILLSSFQN</sequence>
<feature type="compositionally biased region" description="Polar residues" evidence="1">
    <location>
        <begin position="682"/>
        <end position="691"/>
    </location>
</feature>
<dbReference type="Proteomes" id="UP001175226">
    <property type="component" value="Unassembled WGS sequence"/>
</dbReference>
<keyword evidence="4" id="KW-1185">Reference proteome</keyword>
<name>A0AA39IC74_9AGAR</name>
<evidence type="ECO:0000256" key="2">
    <source>
        <dbReference type="SAM" id="Phobius"/>
    </source>
</evidence>
<feature type="transmembrane region" description="Helical" evidence="2">
    <location>
        <begin position="717"/>
        <end position="735"/>
    </location>
</feature>